<reference evidence="11 12" key="1">
    <citation type="submission" date="2023-03" db="EMBL/GenBank/DDBJ databases">
        <title>Mating type loci evolution in Malassezia.</title>
        <authorList>
            <person name="Coelho M.A."/>
        </authorList>
    </citation>
    <scope>NUCLEOTIDE SEQUENCE [LARGE SCALE GENOMIC DNA]</scope>
    <source>
        <strain evidence="11 12">CBS 9725</strain>
    </source>
</reference>
<evidence type="ECO:0000256" key="9">
    <source>
        <dbReference type="RuleBase" id="RU004374"/>
    </source>
</evidence>
<evidence type="ECO:0000313" key="11">
    <source>
        <dbReference type="EMBL" id="WFD00694.1"/>
    </source>
</evidence>
<sequence>MESELTTQSVDSTAGKSGSSTIPGAGKSALAGEPLASSQAALGAAMEENGMQTYTSTSSGQEGEENLDEVRTVFQDPVNFTVKHPLYNSWTLWFDNPMHKGSSSAKERRESWGANLYKVVTLDSVEEFWGLYNNIVPPSNLPQSANYYLFKNGIQPAWEDPANGNGGKWSVQLPREKHRNQIDKLWLYTMLAAIGETLETPSADNRPPSSSEEEMVTGVILQARSNFYRISVWTRRADEWDVEQSDEQASESAAVGQRLKDIGRFLKTEVLGYPIDAKVGGGFSSEVEFQSHKDSEKKRGKRTLVN</sequence>
<evidence type="ECO:0000256" key="10">
    <source>
        <dbReference type="SAM" id="MobiDB-lite"/>
    </source>
</evidence>
<dbReference type="GO" id="GO:0000340">
    <property type="term" value="F:RNA 7-methylguanosine cap binding"/>
    <property type="evidence" value="ECO:0007669"/>
    <property type="project" value="TreeGrafter"/>
</dbReference>
<evidence type="ECO:0000313" key="12">
    <source>
        <dbReference type="Proteomes" id="UP001219567"/>
    </source>
</evidence>
<dbReference type="PANTHER" id="PTHR11960:SF8">
    <property type="entry name" value="EUKARYOTIC TRANSLATION INITIATION FACTOR 4E1-RELATED"/>
    <property type="match status" value="1"/>
</dbReference>
<keyword evidence="3" id="KW-0810">Translation regulation</keyword>
<dbReference type="AlphaFoldDB" id="A0AAJ6CJE8"/>
<evidence type="ECO:0000256" key="6">
    <source>
        <dbReference type="ARBA" id="ARBA00030245"/>
    </source>
</evidence>
<dbReference type="Proteomes" id="UP001219567">
    <property type="component" value="Chromosome 5"/>
</dbReference>
<organism evidence="11 12">
    <name type="scientific">Malassezia yamatoensis</name>
    <dbReference type="NCBI Taxonomy" id="253288"/>
    <lineage>
        <taxon>Eukaryota</taxon>
        <taxon>Fungi</taxon>
        <taxon>Dikarya</taxon>
        <taxon>Basidiomycota</taxon>
        <taxon>Ustilaginomycotina</taxon>
        <taxon>Malasseziomycetes</taxon>
        <taxon>Malasseziales</taxon>
        <taxon>Malasseziaceae</taxon>
        <taxon>Malassezia</taxon>
    </lineage>
</organism>
<evidence type="ECO:0000256" key="5">
    <source>
        <dbReference type="ARBA" id="ARBA00022917"/>
    </source>
</evidence>
<evidence type="ECO:0000256" key="7">
    <source>
        <dbReference type="ARBA" id="ARBA00032656"/>
    </source>
</evidence>
<gene>
    <name evidence="11" type="primary">TIF45</name>
    <name evidence="11" type="ORF">MYAM1_003446</name>
</gene>
<dbReference type="GO" id="GO:0003743">
    <property type="term" value="F:translation initiation factor activity"/>
    <property type="evidence" value="ECO:0007669"/>
    <property type="project" value="UniProtKB-KW"/>
</dbReference>
<keyword evidence="4 9" id="KW-0694">RNA-binding</keyword>
<keyword evidence="5 9" id="KW-0648">Protein biosynthesis</keyword>
<dbReference type="GO" id="GO:0006417">
    <property type="term" value="P:regulation of translation"/>
    <property type="evidence" value="ECO:0007669"/>
    <property type="project" value="UniProtKB-KW"/>
</dbReference>
<evidence type="ECO:0000256" key="4">
    <source>
        <dbReference type="ARBA" id="ARBA00022884"/>
    </source>
</evidence>
<comment type="similarity">
    <text evidence="1 9">Belongs to the eukaryotic initiation factor 4E family.</text>
</comment>
<keyword evidence="12" id="KW-1185">Reference proteome</keyword>
<protein>
    <recommendedName>
        <fullName evidence="8">Eukaryotic translation initiation factor 4E</fullName>
    </recommendedName>
    <alternativeName>
        <fullName evidence="7">eIF-4F 25 kDa subunit</fullName>
    </alternativeName>
    <alternativeName>
        <fullName evidence="6">mRNA cap-binding protein</fullName>
    </alternativeName>
</protein>
<evidence type="ECO:0000256" key="1">
    <source>
        <dbReference type="ARBA" id="ARBA00009860"/>
    </source>
</evidence>
<dbReference type="EMBL" id="CP119947">
    <property type="protein sequence ID" value="WFD00694.1"/>
    <property type="molecule type" value="Genomic_DNA"/>
</dbReference>
<dbReference type="SUPFAM" id="SSF55418">
    <property type="entry name" value="eIF4e-like"/>
    <property type="match status" value="1"/>
</dbReference>
<dbReference type="GO" id="GO:0016281">
    <property type="term" value="C:eukaryotic translation initiation factor 4F complex"/>
    <property type="evidence" value="ECO:0007669"/>
    <property type="project" value="TreeGrafter"/>
</dbReference>
<feature type="region of interest" description="Disordered" evidence="10">
    <location>
        <begin position="1"/>
        <end position="47"/>
    </location>
</feature>
<evidence type="ECO:0000256" key="2">
    <source>
        <dbReference type="ARBA" id="ARBA00022540"/>
    </source>
</evidence>
<feature type="compositionally biased region" description="Polar residues" evidence="10">
    <location>
        <begin position="1"/>
        <end position="22"/>
    </location>
</feature>
<dbReference type="Gene3D" id="3.30.760.10">
    <property type="entry name" value="RNA Cap, Translation Initiation Factor Eif4e"/>
    <property type="match status" value="1"/>
</dbReference>
<dbReference type="FunFam" id="3.30.760.10:FF:000011">
    <property type="entry name" value="Eukaryotic translation initiation factor 4E"/>
    <property type="match status" value="1"/>
</dbReference>
<evidence type="ECO:0000256" key="8">
    <source>
        <dbReference type="ARBA" id="ARBA00039255"/>
    </source>
</evidence>
<dbReference type="InterPro" id="IPR023398">
    <property type="entry name" value="TIF_eIF4e-like"/>
</dbReference>
<proteinExistence type="inferred from homology"/>
<dbReference type="Pfam" id="PF01652">
    <property type="entry name" value="IF4E"/>
    <property type="match status" value="1"/>
</dbReference>
<feature type="region of interest" description="Disordered" evidence="10">
    <location>
        <begin position="287"/>
        <end position="306"/>
    </location>
</feature>
<dbReference type="InterPro" id="IPR001040">
    <property type="entry name" value="TIF_eIF_4E"/>
</dbReference>
<dbReference type="PANTHER" id="PTHR11960">
    <property type="entry name" value="EUKARYOTIC TRANSLATION INITIATION FACTOR 4E RELATED"/>
    <property type="match status" value="1"/>
</dbReference>
<evidence type="ECO:0000256" key="3">
    <source>
        <dbReference type="ARBA" id="ARBA00022845"/>
    </source>
</evidence>
<name>A0AAJ6CJE8_9BASI</name>
<accession>A0AAJ6CJE8</accession>
<keyword evidence="2 9" id="KW-0396">Initiation factor</keyword>